<reference evidence="10 11" key="1">
    <citation type="submission" date="2016-10" db="EMBL/GenBank/DDBJ databases">
        <authorList>
            <person name="de Groot N.N."/>
        </authorList>
    </citation>
    <scope>NUCLEOTIDE SEQUENCE [LARGE SCALE GENOMIC DNA]</scope>
    <source>
        <strain evidence="10 11">JCM 18415</strain>
    </source>
</reference>
<comment type="subcellular location">
    <subcellularLocation>
        <location evidence="1">Cell envelope</location>
    </subcellularLocation>
</comment>
<dbReference type="OrthoDB" id="9806939at2"/>
<proteinExistence type="inferred from homology"/>
<dbReference type="EMBL" id="FOYD01000002">
    <property type="protein sequence ID" value="SFQ72285.1"/>
    <property type="molecule type" value="Genomic_DNA"/>
</dbReference>
<dbReference type="NCBIfam" id="TIGR01730">
    <property type="entry name" value="RND_mfp"/>
    <property type="match status" value="1"/>
</dbReference>
<evidence type="ECO:0000259" key="9">
    <source>
        <dbReference type="Pfam" id="PF25967"/>
    </source>
</evidence>
<sequence>MLRRLIVLLILFIAVVAALGAWKYYSIRQQIAFFTAPKPPIQVSATEAQSIDWQSRLPAIGTLTARQGVELTAEIAGTVERVLAESGQLVEAGQTLLVMNNQVEQASLETAEAQVELAQLDFDRQQNLLRRQSISQAQFDQASSTLRQARAKAAELRAILQKKTITAPFPGRLGIVQVDPGDYLSPGTLIATLQDLSSLNVDFSLAEQYFPLLSVGQHVELSVAAFPDQRLSGEITAINPRVDASSRTLLVRARVSNPEEQLLPGMFAELNVLLPDTQPRVVVPETAVTFSLYGQSVYVVEPADREAAQDGENDEAGLVVRRRFVTTGERREGQVVVLKGLEAGEQVVTGGQLKLDDGAAVVINNSNPL</sequence>
<dbReference type="Proteomes" id="UP000242815">
    <property type="component" value="Unassembled WGS sequence"/>
</dbReference>
<feature type="coiled-coil region" evidence="5">
    <location>
        <begin position="108"/>
        <end position="166"/>
    </location>
</feature>
<evidence type="ECO:0000256" key="4">
    <source>
        <dbReference type="ARBA" id="ARBA00023054"/>
    </source>
</evidence>
<dbReference type="PANTHER" id="PTHR30469:SF11">
    <property type="entry name" value="BLL4320 PROTEIN"/>
    <property type="match status" value="1"/>
</dbReference>
<dbReference type="Pfam" id="PF25967">
    <property type="entry name" value="RND-MFP_C"/>
    <property type="match status" value="1"/>
</dbReference>
<dbReference type="Pfam" id="PF25917">
    <property type="entry name" value="BSH_RND"/>
    <property type="match status" value="1"/>
</dbReference>
<dbReference type="FunFam" id="2.40.30.170:FF:000010">
    <property type="entry name" value="Efflux RND transporter periplasmic adaptor subunit"/>
    <property type="match status" value="1"/>
</dbReference>
<feature type="domain" description="Multidrug resistance protein MdtA-like barrel-sandwich hybrid" evidence="7">
    <location>
        <begin position="69"/>
        <end position="188"/>
    </location>
</feature>
<evidence type="ECO:0000259" key="8">
    <source>
        <dbReference type="Pfam" id="PF25954"/>
    </source>
</evidence>
<dbReference type="InterPro" id="IPR058792">
    <property type="entry name" value="Beta-barrel_RND_2"/>
</dbReference>
<evidence type="ECO:0000259" key="7">
    <source>
        <dbReference type="Pfam" id="PF25917"/>
    </source>
</evidence>
<dbReference type="Gene3D" id="2.40.30.170">
    <property type="match status" value="1"/>
</dbReference>
<evidence type="ECO:0000256" key="2">
    <source>
        <dbReference type="ARBA" id="ARBA00009477"/>
    </source>
</evidence>
<dbReference type="Gene3D" id="1.10.287.470">
    <property type="entry name" value="Helix hairpin bin"/>
    <property type="match status" value="1"/>
</dbReference>
<dbReference type="SUPFAM" id="SSF111369">
    <property type="entry name" value="HlyD-like secretion proteins"/>
    <property type="match status" value="1"/>
</dbReference>
<evidence type="ECO:0000313" key="11">
    <source>
        <dbReference type="Proteomes" id="UP000242815"/>
    </source>
</evidence>
<evidence type="ECO:0000256" key="5">
    <source>
        <dbReference type="SAM" id="Coils"/>
    </source>
</evidence>
<dbReference type="Pfam" id="PF25954">
    <property type="entry name" value="Beta-barrel_RND_2"/>
    <property type="match status" value="1"/>
</dbReference>
<dbReference type="InterPro" id="IPR058625">
    <property type="entry name" value="MdtA-like_BSH"/>
</dbReference>
<keyword evidence="4 5" id="KW-0175">Coiled coil</keyword>
<feature type="domain" description="Multidrug resistance protein MdtA-like alpha-helical hairpin" evidence="6">
    <location>
        <begin position="103"/>
        <end position="158"/>
    </location>
</feature>
<dbReference type="Gene3D" id="2.40.50.100">
    <property type="match status" value="1"/>
</dbReference>
<evidence type="ECO:0000256" key="3">
    <source>
        <dbReference type="ARBA" id="ARBA00022448"/>
    </source>
</evidence>
<keyword evidence="3" id="KW-0813">Transport</keyword>
<evidence type="ECO:0000256" key="1">
    <source>
        <dbReference type="ARBA" id="ARBA00004196"/>
    </source>
</evidence>
<protein>
    <submittedName>
        <fullName evidence="10">Membrane fusion protein, multidrug efflux system</fullName>
    </submittedName>
</protein>
<evidence type="ECO:0000313" key="10">
    <source>
        <dbReference type="EMBL" id="SFQ72285.1"/>
    </source>
</evidence>
<feature type="domain" description="CusB-like beta-barrel" evidence="8">
    <location>
        <begin position="202"/>
        <end position="272"/>
    </location>
</feature>
<dbReference type="InterPro" id="IPR006143">
    <property type="entry name" value="RND_pump_MFP"/>
</dbReference>
<evidence type="ECO:0000259" key="6">
    <source>
        <dbReference type="Pfam" id="PF25876"/>
    </source>
</evidence>
<gene>
    <name evidence="10" type="ORF">SAMN05216578_102424</name>
</gene>
<feature type="domain" description="Multidrug resistance protein MdtA-like C-terminal permuted SH3" evidence="9">
    <location>
        <begin position="320"/>
        <end position="351"/>
    </location>
</feature>
<comment type="similarity">
    <text evidence="2">Belongs to the membrane fusion protein (MFP) (TC 8.A.1) family.</text>
</comment>
<dbReference type="RefSeq" id="WP_090537675.1">
    <property type="nucleotide sequence ID" value="NZ_FOYD01000002.1"/>
</dbReference>
<accession>A0A1I6AU84</accession>
<name>A0A1I6AU84_9GAMM</name>
<dbReference type="Pfam" id="PF25876">
    <property type="entry name" value="HH_MFP_RND"/>
    <property type="match status" value="1"/>
</dbReference>
<dbReference type="AlphaFoldDB" id="A0A1I6AU84"/>
<dbReference type="GO" id="GO:1990281">
    <property type="term" value="C:efflux pump complex"/>
    <property type="evidence" value="ECO:0007669"/>
    <property type="project" value="TreeGrafter"/>
</dbReference>
<organism evidence="10 11">
    <name type="scientific">Halopseudomonas formosensis</name>
    <dbReference type="NCBI Taxonomy" id="1002526"/>
    <lineage>
        <taxon>Bacteria</taxon>
        <taxon>Pseudomonadati</taxon>
        <taxon>Pseudomonadota</taxon>
        <taxon>Gammaproteobacteria</taxon>
        <taxon>Pseudomonadales</taxon>
        <taxon>Pseudomonadaceae</taxon>
        <taxon>Halopseudomonas</taxon>
    </lineage>
</organism>
<dbReference type="GO" id="GO:0015562">
    <property type="term" value="F:efflux transmembrane transporter activity"/>
    <property type="evidence" value="ECO:0007669"/>
    <property type="project" value="TreeGrafter"/>
</dbReference>
<dbReference type="InterPro" id="IPR058624">
    <property type="entry name" value="MdtA-like_HH"/>
</dbReference>
<dbReference type="InterPro" id="IPR058627">
    <property type="entry name" value="MdtA-like_C"/>
</dbReference>
<dbReference type="PANTHER" id="PTHR30469">
    <property type="entry name" value="MULTIDRUG RESISTANCE PROTEIN MDTA"/>
    <property type="match status" value="1"/>
</dbReference>
<dbReference type="STRING" id="1002526.SAMN05216578_102424"/>
<dbReference type="Gene3D" id="2.40.420.20">
    <property type="match status" value="1"/>
</dbReference>